<dbReference type="PANTHER" id="PTHR10694">
    <property type="entry name" value="LYSINE-SPECIFIC DEMETHYLASE"/>
    <property type="match status" value="1"/>
</dbReference>
<dbReference type="GO" id="GO:0034647">
    <property type="term" value="F:histone H3K4me/H3K4me2/H3K4me3 demethylase activity"/>
    <property type="evidence" value="ECO:0007669"/>
    <property type="project" value="TreeGrafter"/>
</dbReference>
<dbReference type="GO" id="GO:0005634">
    <property type="term" value="C:nucleus"/>
    <property type="evidence" value="ECO:0007669"/>
    <property type="project" value="TreeGrafter"/>
</dbReference>
<feature type="compositionally biased region" description="Polar residues" evidence="3">
    <location>
        <begin position="617"/>
        <end position="635"/>
    </location>
</feature>
<gene>
    <name evidence="5" type="ORF">Cboi02_000374900</name>
</gene>
<evidence type="ECO:0000259" key="4">
    <source>
        <dbReference type="PROSITE" id="PS51184"/>
    </source>
</evidence>
<evidence type="ECO:0000313" key="5">
    <source>
        <dbReference type="EMBL" id="GME72764.1"/>
    </source>
</evidence>
<dbReference type="GO" id="GO:0006355">
    <property type="term" value="P:regulation of DNA-templated transcription"/>
    <property type="evidence" value="ECO:0007669"/>
    <property type="project" value="TreeGrafter"/>
</dbReference>
<feature type="region of interest" description="Disordered" evidence="3">
    <location>
        <begin position="547"/>
        <end position="695"/>
    </location>
</feature>
<feature type="region of interest" description="Disordered" evidence="3">
    <location>
        <begin position="82"/>
        <end position="110"/>
    </location>
</feature>
<dbReference type="AlphaFoldDB" id="A0A9W6T2I3"/>
<dbReference type="SMART" id="SM00558">
    <property type="entry name" value="JmjC"/>
    <property type="match status" value="1"/>
</dbReference>
<keyword evidence="1" id="KW-0479">Metal-binding</keyword>
<evidence type="ECO:0000313" key="6">
    <source>
        <dbReference type="Proteomes" id="UP001165120"/>
    </source>
</evidence>
<dbReference type="Pfam" id="PF02373">
    <property type="entry name" value="JmjC"/>
    <property type="match status" value="1"/>
</dbReference>
<keyword evidence="6" id="KW-1185">Reference proteome</keyword>
<feature type="compositionally biased region" description="Low complexity" evidence="3">
    <location>
        <begin position="670"/>
        <end position="695"/>
    </location>
</feature>
<feature type="compositionally biased region" description="Basic and acidic residues" evidence="3">
    <location>
        <begin position="595"/>
        <end position="605"/>
    </location>
</feature>
<evidence type="ECO:0000256" key="3">
    <source>
        <dbReference type="SAM" id="MobiDB-lite"/>
    </source>
</evidence>
<dbReference type="PROSITE" id="PS51184">
    <property type="entry name" value="JMJC"/>
    <property type="match status" value="1"/>
</dbReference>
<feature type="compositionally biased region" description="Basic and acidic residues" evidence="3">
    <location>
        <begin position="654"/>
        <end position="665"/>
    </location>
</feature>
<comment type="caution">
    <text evidence="5">The sequence shown here is derived from an EMBL/GenBank/DDBJ whole genome shotgun (WGS) entry which is preliminary data.</text>
</comment>
<dbReference type="PANTHER" id="PTHR10694:SF33">
    <property type="entry name" value="LYSINE-SPECIFIC DEMETHYLASE 5"/>
    <property type="match status" value="1"/>
</dbReference>
<dbReference type="InterPro" id="IPR003347">
    <property type="entry name" value="JmjC_dom"/>
</dbReference>
<protein>
    <submittedName>
        <fullName evidence="5">Unnamed protein product</fullName>
    </submittedName>
</protein>
<sequence>MYCLEEPLKAVPKNEWFCKDCLSGNDCNYGFEEDFDSKFTLEEFKEHCDEFKSNYLKDNLNSVSNPSVDILEKEFWKLVNDNRNENGNNKVDNEENNHDHHDEEEDDDDDDEIEVRYGADIHNETPGEISGFPMAVSPNIDQSDDKIKEYIKHPFNLTNLPFSKGSLLNYIRSDENKDEQISGMTIPWVYVGSLFSTFCWHKEDHYTLSANYCHIGDVKKWYGIPAGDCDLFEKICDKLCPDYFKKQPDLLHQLVSLISPSELNELSIKFFNKKIRIYDADQYPNEFIVTYPKVYHAGFNCGFNVNEAVNFTMPYWLDYGKQAIEDYKLVKRDNVFNNLKLFKRMLKDYKIGQENLSNGVSNENENENHSFLFTDETIRLIKDTINDEILKFNKLYDFQTIELLSNLKNIEYQDYKDLKTEELRSTYRSEKKRRRSTRSRSHSYSISTNKKLKLETSNSVPVENAIIIDDVDDDDVEYDNDDVKDEDKDDLEEKKIKYVEEELICEECKSCVNFVWIEFDALKELEYESNLLFKKQISKFENHYKNSYHQHQHEDNGSNSIIESTLPTPQNSPKFNLNRHPSNTNDPFQPDEESEFQRIIEEAKKSASNSGISSRSITPEINSDTIKQQSETSLMSPFEKSDSRSSSVSESDNESTKIRKSERISKKLQSFSDTNNNNDFTKFTPPSSENSSRNSSIITLLPSINSIKRSGASMRRIRNRNPNFGKVILCLEDFKKIFNSRLFNKLDNSINYSEFEHLKQVCCVYNDGKPSELYNLLN</sequence>
<dbReference type="EMBL" id="BSXN01001360">
    <property type="protein sequence ID" value="GME72764.1"/>
    <property type="molecule type" value="Genomic_DNA"/>
</dbReference>
<dbReference type="SUPFAM" id="SSF51197">
    <property type="entry name" value="Clavaminate synthase-like"/>
    <property type="match status" value="1"/>
</dbReference>
<feature type="compositionally biased region" description="Polar residues" evidence="3">
    <location>
        <begin position="557"/>
        <end position="587"/>
    </location>
</feature>
<name>A0A9W6T2I3_CANBO</name>
<proteinExistence type="predicted"/>
<dbReference type="Gene3D" id="2.60.120.650">
    <property type="entry name" value="Cupin"/>
    <property type="match status" value="1"/>
</dbReference>
<feature type="compositionally biased region" description="Basic and acidic residues" evidence="3">
    <location>
        <begin position="91"/>
        <end position="101"/>
    </location>
</feature>
<keyword evidence="2" id="KW-0408">Iron</keyword>
<dbReference type="GO" id="GO:0000785">
    <property type="term" value="C:chromatin"/>
    <property type="evidence" value="ECO:0007669"/>
    <property type="project" value="TreeGrafter"/>
</dbReference>
<organism evidence="5 6">
    <name type="scientific">Candida boidinii</name>
    <name type="common">Yeast</name>
    <dbReference type="NCBI Taxonomy" id="5477"/>
    <lineage>
        <taxon>Eukaryota</taxon>
        <taxon>Fungi</taxon>
        <taxon>Dikarya</taxon>
        <taxon>Ascomycota</taxon>
        <taxon>Saccharomycotina</taxon>
        <taxon>Pichiomycetes</taxon>
        <taxon>Pichiales</taxon>
        <taxon>Pichiaceae</taxon>
        <taxon>Ogataea</taxon>
        <taxon>Ogataea/Candida clade</taxon>
    </lineage>
</organism>
<reference evidence="5" key="1">
    <citation type="submission" date="2023-04" db="EMBL/GenBank/DDBJ databases">
        <title>Candida boidinii NBRC 10035.</title>
        <authorList>
            <person name="Ichikawa N."/>
            <person name="Sato H."/>
            <person name="Tonouchi N."/>
        </authorList>
    </citation>
    <scope>NUCLEOTIDE SEQUENCE</scope>
    <source>
        <strain evidence="5">NBRC 10035</strain>
    </source>
</reference>
<feature type="compositionally biased region" description="Low complexity" evidence="3">
    <location>
        <begin position="606"/>
        <end position="616"/>
    </location>
</feature>
<accession>A0A9W6T2I3</accession>
<evidence type="ECO:0000256" key="1">
    <source>
        <dbReference type="ARBA" id="ARBA00022723"/>
    </source>
</evidence>
<dbReference type="GO" id="GO:0046872">
    <property type="term" value="F:metal ion binding"/>
    <property type="evidence" value="ECO:0007669"/>
    <property type="project" value="UniProtKB-KW"/>
</dbReference>
<evidence type="ECO:0000256" key="2">
    <source>
        <dbReference type="ARBA" id="ARBA00023004"/>
    </source>
</evidence>
<dbReference type="Proteomes" id="UP001165120">
    <property type="component" value="Unassembled WGS sequence"/>
</dbReference>
<feature type="domain" description="JmjC" evidence="4">
    <location>
        <begin position="149"/>
        <end position="328"/>
    </location>
</feature>